<evidence type="ECO:0000313" key="2">
    <source>
        <dbReference type="Proteomes" id="UP000288805"/>
    </source>
</evidence>
<comment type="caution">
    <text evidence="1">The sequence shown here is derived from an EMBL/GenBank/DDBJ whole genome shotgun (WGS) entry which is preliminary data.</text>
</comment>
<evidence type="ECO:0000313" key="1">
    <source>
        <dbReference type="EMBL" id="RVX13971.1"/>
    </source>
</evidence>
<dbReference type="Proteomes" id="UP000288805">
    <property type="component" value="Unassembled WGS sequence"/>
</dbReference>
<dbReference type="AlphaFoldDB" id="A0A438JYC7"/>
<protein>
    <submittedName>
        <fullName evidence="1">Uncharacterized protein</fullName>
    </submittedName>
</protein>
<sequence>MSFGIRNSLGVGQSLGWGFLEGIYGPPLDMERREMWEEFDTSRGLQKDP</sequence>
<name>A0A438JYC7_VITVI</name>
<gene>
    <name evidence="1" type="ORF">CK203_011190</name>
</gene>
<accession>A0A438JYC7</accession>
<dbReference type="EMBL" id="QGNW01000022">
    <property type="protein sequence ID" value="RVX13971.1"/>
    <property type="molecule type" value="Genomic_DNA"/>
</dbReference>
<reference evidence="1 2" key="1">
    <citation type="journal article" date="2018" name="PLoS Genet.">
        <title>Population sequencing reveals clonal diversity and ancestral inbreeding in the grapevine cultivar Chardonnay.</title>
        <authorList>
            <person name="Roach M.J."/>
            <person name="Johnson D.L."/>
            <person name="Bohlmann J."/>
            <person name="van Vuuren H.J."/>
            <person name="Jones S.J."/>
            <person name="Pretorius I.S."/>
            <person name="Schmidt S.A."/>
            <person name="Borneman A.R."/>
        </authorList>
    </citation>
    <scope>NUCLEOTIDE SEQUENCE [LARGE SCALE GENOMIC DNA]</scope>
    <source>
        <strain evidence="2">cv. Chardonnay</strain>
        <tissue evidence="1">Leaf</tissue>
    </source>
</reference>
<proteinExistence type="predicted"/>
<organism evidence="1 2">
    <name type="scientific">Vitis vinifera</name>
    <name type="common">Grape</name>
    <dbReference type="NCBI Taxonomy" id="29760"/>
    <lineage>
        <taxon>Eukaryota</taxon>
        <taxon>Viridiplantae</taxon>
        <taxon>Streptophyta</taxon>
        <taxon>Embryophyta</taxon>
        <taxon>Tracheophyta</taxon>
        <taxon>Spermatophyta</taxon>
        <taxon>Magnoliopsida</taxon>
        <taxon>eudicotyledons</taxon>
        <taxon>Gunneridae</taxon>
        <taxon>Pentapetalae</taxon>
        <taxon>rosids</taxon>
        <taxon>Vitales</taxon>
        <taxon>Vitaceae</taxon>
        <taxon>Viteae</taxon>
        <taxon>Vitis</taxon>
    </lineage>
</organism>